<dbReference type="PROSITE" id="PS50850">
    <property type="entry name" value="MFS"/>
    <property type="match status" value="1"/>
</dbReference>
<keyword evidence="5 7" id="KW-1133">Transmembrane helix</keyword>
<organism evidence="9">
    <name type="scientific">marine metagenome</name>
    <dbReference type="NCBI Taxonomy" id="408172"/>
    <lineage>
        <taxon>unclassified sequences</taxon>
        <taxon>metagenomes</taxon>
        <taxon>ecological metagenomes</taxon>
    </lineage>
</organism>
<evidence type="ECO:0000256" key="1">
    <source>
        <dbReference type="ARBA" id="ARBA00004651"/>
    </source>
</evidence>
<comment type="subcellular location">
    <subcellularLocation>
        <location evidence="1">Cell membrane</location>
        <topology evidence="1">Multi-pass membrane protein</topology>
    </subcellularLocation>
</comment>
<evidence type="ECO:0000256" key="6">
    <source>
        <dbReference type="ARBA" id="ARBA00023136"/>
    </source>
</evidence>
<dbReference type="InterPro" id="IPR036259">
    <property type="entry name" value="MFS_trans_sf"/>
</dbReference>
<dbReference type="SUPFAM" id="SSF103473">
    <property type="entry name" value="MFS general substrate transporter"/>
    <property type="match status" value="1"/>
</dbReference>
<dbReference type="GO" id="GO:0005886">
    <property type="term" value="C:plasma membrane"/>
    <property type="evidence" value="ECO:0007669"/>
    <property type="project" value="UniProtKB-SubCell"/>
</dbReference>
<dbReference type="CDD" id="cd06173">
    <property type="entry name" value="MFS_MefA_like"/>
    <property type="match status" value="1"/>
</dbReference>
<dbReference type="InterPro" id="IPR020846">
    <property type="entry name" value="MFS_dom"/>
</dbReference>
<name>A0A381YEV7_9ZZZZ</name>
<protein>
    <recommendedName>
        <fullName evidence="8">Major facilitator superfamily (MFS) profile domain-containing protein</fullName>
    </recommendedName>
</protein>
<sequence length="425" mass="45567">MLESFKIRDYRYLWGSVSVLHWAEYMELVVISWFILEKSNSALILGVYGALRFTGTIFAPLIGVLADLIGRKTMLMIVRSSFLLNAFAGLLLALSNNLDVWKILVMATFLGLSKTSEMVVRQSLMPDIVGINNLRNGLALERAGSDLTQIAGPIIGGLLLNSMGMSFSYAIVVLSYSISLFASILISATPISHGENQSPKSVRPRSYSKTIKEGFQHAIKSPELSFLMAIAVIINLTAFPLYFSLAAVVAREVFDMNSSGLGVMLGVYSAGAALGSLAMGGTVFQEYKSHILIFGSVLWHLSVAVMAITPVASLSYPVLLIAGIGQSLCVVLLSTMILDLTPPHLRGRIMGLRQLAVGALPLGLTLSGFLAENLGVAHTLLANGVTGVGLIIVTLVLWPQILAFKGSATSEHSKSVFSSRNEGEN</sequence>
<dbReference type="InterPro" id="IPR010290">
    <property type="entry name" value="TM_effector"/>
</dbReference>
<dbReference type="GO" id="GO:0022857">
    <property type="term" value="F:transmembrane transporter activity"/>
    <property type="evidence" value="ECO:0007669"/>
    <property type="project" value="InterPro"/>
</dbReference>
<dbReference type="EMBL" id="UINC01017989">
    <property type="protein sequence ID" value="SVA75142.1"/>
    <property type="molecule type" value="Genomic_DNA"/>
</dbReference>
<dbReference type="Gene3D" id="1.20.1250.20">
    <property type="entry name" value="MFS general substrate transporter like domains"/>
    <property type="match status" value="1"/>
</dbReference>
<feature type="transmembrane region" description="Helical" evidence="7">
    <location>
        <begin position="350"/>
        <end position="370"/>
    </location>
</feature>
<feature type="transmembrane region" description="Helical" evidence="7">
    <location>
        <begin position="42"/>
        <end position="65"/>
    </location>
</feature>
<evidence type="ECO:0000256" key="5">
    <source>
        <dbReference type="ARBA" id="ARBA00022989"/>
    </source>
</evidence>
<keyword evidence="2" id="KW-0813">Transport</keyword>
<reference evidence="9" key="1">
    <citation type="submission" date="2018-05" db="EMBL/GenBank/DDBJ databases">
        <authorList>
            <person name="Lanie J.A."/>
            <person name="Ng W.-L."/>
            <person name="Kazmierczak K.M."/>
            <person name="Andrzejewski T.M."/>
            <person name="Davidsen T.M."/>
            <person name="Wayne K.J."/>
            <person name="Tettelin H."/>
            <person name="Glass J.I."/>
            <person name="Rusch D."/>
            <person name="Podicherti R."/>
            <person name="Tsui H.-C.T."/>
            <person name="Winkler M.E."/>
        </authorList>
    </citation>
    <scope>NUCLEOTIDE SEQUENCE</scope>
</reference>
<dbReference type="PANTHER" id="PTHR23513">
    <property type="entry name" value="INTEGRAL MEMBRANE EFFLUX PROTEIN-RELATED"/>
    <property type="match status" value="1"/>
</dbReference>
<feature type="transmembrane region" description="Helical" evidence="7">
    <location>
        <begin position="167"/>
        <end position="188"/>
    </location>
</feature>
<evidence type="ECO:0000313" key="9">
    <source>
        <dbReference type="EMBL" id="SVA75142.1"/>
    </source>
</evidence>
<feature type="domain" description="Major facilitator superfamily (MFS) profile" evidence="8">
    <location>
        <begin position="224"/>
        <end position="425"/>
    </location>
</feature>
<dbReference type="Pfam" id="PF05977">
    <property type="entry name" value="MFS_3"/>
    <property type="match status" value="1"/>
</dbReference>
<dbReference type="PANTHER" id="PTHR23513:SF11">
    <property type="entry name" value="STAPHYLOFERRIN A TRANSPORTER"/>
    <property type="match status" value="1"/>
</dbReference>
<feature type="transmembrane region" description="Helical" evidence="7">
    <location>
        <begin position="291"/>
        <end position="312"/>
    </location>
</feature>
<keyword evidence="4 7" id="KW-0812">Transmembrane</keyword>
<evidence type="ECO:0000256" key="7">
    <source>
        <dbReference type="SAM" id="Phobius"/>
    </source>
</evidence>
<evidence type="ECO:0000256" key="3">
    <source>
        <dbReference type="ARBA" id="ARBA00022475"/>
    </source>
</evidence>
<feature type="transmembrane region" description="Helical" evidence="7">
    <location>
        <begin position="318"/>
        <end position="338"/>
    </location>
</feature>
<gene>
    <name evidence="9" type="ORF">METZ01_LOCUS127996</name>
</gene>
<evidence type="ECO:0000256" key="4">
    <source>
        <dbReference type="ARBA" id="ARBA00022692"/>
    </source>
</evidence>
<feature type="transmembrane region" description="Helical" evidence="7">
    <location>
        <begin position="12"/>
        <end position="36"/>
    </location>
</feature>
<feature type="transmembrane region" description="Helical" evidence="7">
    <location>
        <begin position="261"/>
        <end position="284"/>
    </location>
</feature>
<dbReference type="AlphaFoldDB" id="A0A381YEV7"/>
<proteinExistence type="predicted"/>
<evidence type="ECO:0000256" key="2">
    <source>
        <dbReference type="ARBA" id="ARBA00022448"/>
    </source>
</evidence>
<feature type="transmembrane region" description="Helical" evidence="7">
    <location>
        <begin position="376"/>
        <end position="398"/>
    </location>
</feature>
<keyword evidence="3" id="KW-1003">Cell membrane</keyword>
<keyword evidence="6 7" id="KW-0472">Membrane</keyword>
<feature type="transmembrane region" description="Helical" evidence="7">
    <location>
        <begin position="226"/>
        <end position="249"/>
    </location>
</feature>
<evidence type="ECO:0000259" key="8">
    <source>
        <dbReference type="PROSITE" id="PS50850"/>
    </source>
</evidence>
<accession>A0A381YEV7</accession>
<feature type="transmembrane region" description="Helical" evidence="7">
    <location>
        <begin position="77"/>
        <end position="95"/>
    </location>
</feature>